<dbReference type="SMART" id="SM00922">
    <property type="entry name" value="MR_MLE"/>
    <property type="match status" value="1"/>
</dbReference>
<dbReference type="InterPro" id="IPR036849">
    <property type="entry name" value="Enolase-like_C_sf"/>
</dbReference>
<gene>
    <name evidence="4" type="ORF">VN24_05425</name>
</gene>
<reference evidence="5" key="2">
    <citation type="submission" date="2015-03" db="EMBL/GenBank/DDBJ databases">
        <title>Genome sequence of Paenibacillus beijingensis strain DSM 24997T.</title>
        <authorList>
            <person name="Kwak Y."/>
            <person name="Shin J.-H."/>
        </authorList>
    </citation>
    <scope>NUCLEOTIDE SEQUENCE [LARGE SCALE GENOMIC DNA]</scope>
    <source>
        <strain evidence="5">DSM 24997</strain>
    </source>
</reference>
<dbReference type="InterPro" id="IPR013341">
    <property type="entry name" value="Mandelate_racemase_N_dom"/>
</dbReference>
<dbReference type="STRING" id="1126833.VN24_05425"/>
<proteinExistence type="inferred from homology"/>
<dbReference type="InterPro" id="IPR034593">
    <property type="entry name" value="DgoD-like"/>
</dbReference>
<dbReference type="Pfam" id="PF02746">
    <property type="entry name" value="MR_MLE_N"/>
    <property type="match status" value="1"/>
</dbReference>
<feature type="domain" description="Mandelate racemase/muconate lactonizing enzyme C-terminal" evidence="3">
    <location>
        <begin position="140"/>
        <end position="236"/>
    </location>
</feature>
<comment type="similarity">
    <text evidence="1">Belongs to the mandelate racemase/muconate lactonizing enzyme family.</text>
</comment>
<dbReference type="InterPro" id="IPR013342">
    <property type="entry name" value="Mandelate_racemase_C"/>
</dbReference>
<evidence type="ECO:0000259" key="3">
    <source>
        <dbReference type="SMART" id="SM00922"/>
    </source>
</evidence>
<keyword evidence="5" id="KW-1185">Reference proteome</keyword>
<dbReference type="Gene3D" id="3.30.390.10">
    <property type="entry name" value="Enolase-like, N-terminal domain"/>
    <property type="match status" value="1"/>
</dbReference>
<evidence type="ECO:0000313" key="5">
    <source>
        <dbReference type="Proteomes" id="UP000032633"/>
    </source>
</evidence>
<dbReference type="InterPro" id="IPR029017">
    <property type="entry name" value="Enolase-like_N"/>
</dbReference>
<dbReference type="PROSITE" id="PS00908">
    <property type="entry name" value="MR_MLE_1"/>
    <property type="match status" value="1"/>
</dbReference>
<accession>A0A0D5NGS5</accession>
<dbReference type="InterPro" id="IPR029065">
    <property type="entry name" value="Enolase_C-like"/>
</dbReference>
<organism evidence="4 5">
    <name type="scientific">Paenibacillus beijingensis</name>
    <dbReference type="NCBI Taxonomy" id="1126833"/>
    <lineage>
        <taxon>Bacteria</taxon>
        <taxon>Bacillati</taxon>
        <taxon>Bacillota</taxon>
        <taxon>Bacilli</taxon>
        <taxon>Bacillales</taxon>
        <taxon>Paenibacillaceae</taxon>
        <taxon>Paenibacillus</taxon>
    </lineage>
</organism>
<dbReference type="GO" id="GO:0046872">
    <property type="term" value="F:metal ion binding"/>
    <property type="evidence" value="ECO:0007669"/>
    <property type="project" value="UniProtKB-KW"/>
</dbReference>
<evidence type="ECO:0000313" key="4">
    <source>
        <dbReference type="EMBL" id="AJY74142.1"/>
    </source>
</evidence>
<dbReference type="OrthoDB" id="9775391at2"/>
<evidence type="ECO:0000256" key="2">
    <source>
        <dbReference type="ARBA" id="ARBA00022723"/>
    </source>
</evidence>
<dbReference type="SUPFAM" id="SSF54826">
    <property type="entry name" value="Enolase N-terminal domain-like"/>
    <property type="match status" value="1"/>
</dbReference>
<dbReference type="AlphaFoldDB" id="A0A0D5NGS5"/>
<dbReference type="PROSITE" id="PS00909">
    <property type="entry name" value="MR_MLE_2"/>
    <property type="match status" value="1"/>
</dbReference>
<dbReference type="CDD" id="cd03316">
    <property type="entry name" value="MR_like"/>
    <property type="match status" value="1"/>
</dbReference>
<dbReference type="EMBL" id="CP011058">
    <property type="protein sequence ID" value="AJY74142.1"/>
    <property type="molecule type" value="Genomic_DNA"/>
</dbReference>
<dbReference type="Pfam" id="PF13378">
    <property type="entry name" value="MR_MLE_C"/>
    <property type="match status" value="1"/>
</dbReference>
<dbReference type="HOGENOM" id="CLU_030273_4_0_9"/>
<name>A0A0D5NGS5_9BACL</name>
<dbReference type="PANTHER" id="PTHR48080:SF3">
    <property type="entry name" value="ENOLASE SUPERFAMILY MEMBER DDB_G0284701"/>
    <property type="match status" value="1"/>
</dbReference>
<dbReference type="SFLD" id="SFLDG00180">
    <property type="entry name" value="muconate_cycloisomerase"/>
    <property type="match status" value="1"/>
</dbReference>
<evidence type="ECO:0000256" key="1">
    <source>
        <dbReference type="ARBA" id="ARBA00008031"/>
    </source>
</evidence>
<dbReference type="GO" id="GO:0009063">
    <property type="term" value="P:amino acid catabolic process"/>
    <property type="evidence" value="ECO:0007669"/>
    <property type="project" value="InterPro"/>
</dbReference>
<dbReference type="Proteomes" id="UP000032633">
    <property type="component" value="Chromosome"/>
</dbReference>
<dbReference type="PATRIC" id="fig|1126833.4.peg.1199"/>
<dbReference type="RefSeq" id="WP_045669578.1">
    <property type="nucleotide sequence ID" value="NZ_CP011058.1"/>
</dbReference>
<dbReference type="PANTHER" id="PTHR48080">
    <property type="entry name" value="D-GALACTONATE DEHYDRATASE-RELATED"/>
    <property type="match status" value="1"/>
</dbReference>
<sequence length="386" mass="42719">MRIIDVITTPVLIPFKKPAKWSGGTRRNAPALIIQLKTDEGLIGLGECVGPTIPTIQTIVEKEFKPFLLGKDPMQTELILHQLEEYILNWSQIGYYALAGIDIALLDLKAKILNTPLYNLLGGLYRNDVRFAGYLFIDDPLVNAKEAEELVAKGYDEIKIKVGREVDFDTKRIKEIRSAVGPDVKLRIDANQIWSVPTAIRAINQMAPYGLHLVEQPVPYYDIDGMATVSRSVPVPITADESCTNFDSALKLIEKRAVSAFTVYPSEAGGLLKAKQIVELANSYGIWCVTGSWAETGIATMANAHLIASSRNFVFASDTHYEWYASDVLQDKLNIVDGKLAMSGRSGLGIDLASDFNGLAKDEIREMVFYDDESAVEFQPRIGMIL</sequence>
<keyword evidence="2" id="KW-0479">Metal-binding</keyword>
<reference evidence="4 5" key="1">
    <citation type="journal article" date="2015" name="J. Biotechnol.">
        <title>Complete genome sequence of Paenibacillus beijingensis 7188(T) (=DSM 24997(T)), a novel rhizobacterium from jujube garden soil.</title>
        <authorList>
            <person name="Kwak Y."/>
            <person name="Shin J.H."/>
        </authorList>
    </citation>
    <scope>NUCLEOTIDE SEQUENCE [LARGE SCALE GENOMIC DNA]</scope>
    <source>
        <strain evidence="4 5">DSM 24997</strain>
    </source>
</reference>
<protein>
    <recommendedName>
        <fullName evidence="3">Mandelate racemase/muconate lactonizing enzyme C-terminal domain-containing protein</fullName>
    </recommendedName>
</protein>
<dbReference type="InterPro" id="IPR018110">
    <property type="entry name" value="Mandel_Rmase/mucon_lact_enz_CS"/>
</dbReference>
<dbReference type="SFLD" id="SFLDS00001">
    <property type="entry name" value="Enolase"/>
    <property type="match status" value="1"/>
</dbReference>
<dbReference type="SUPFAM" id="SSF51604">
    <property type="entry name" value="Enolase C-terminal domain-like"/>
    <property type="match status" value="1"/>
</dbReference>
<dbReference type="Gene3D" id="3.20.20.120">
    <property type="entry name" value="Enolase-like C-terminal domain"/>
    <property type="match status" value="1"/>
</dbReference>
<dbReference type="KEGG" id="pbj:VN24_05425"/>